<evidence type="ECO:0000313" key="2">
    <source>
        <dbReference type="EMBL" id="KIM96888.1"/>
    </source>
</evidence>
<dbReference type="InParanoid" id="A0A0C3CD59"/>
<organism evidence="2 3">
    <name type="scientific">Oidiodendron maius (strain Zn)</name>
    <dbReference type="NCBI Taxonomy" id="913774"/>
    <lineage>
        <taxon>Eukaryota</taxon>
        <taxon>Fungi</taxon>
        <taxon>Dikarya</taxon>
        <taxon>Ascomycota</taxon>
        <taxon>Pezizomycotina</taxon>
        <taxon>Leotiomycetes</taxon>
        <taxon>Leotiomycetes incertae sedis</taxon>
        <taxon>Myxotrichaceae</taxon>
        <taxon>Oidiodendron</taxon>
    </lineage>
</organism>
<dbReference type="AlphaFoldDB" id="A0A0C3CD59"/>
<feature type="compositionally biased region" description="Low complexity" evidence="1">
    <location>
        <begin position="160"/>
        <end position="173"/>
    </location>
</feature>
<evidence type="ECO:0000256" key="1">
    <source>
        <dbReference type="SAM" id="MobiDB-lite"/>
    </source>
</evidence>
<reference evidence="3" key="2">
    <citation type="submission" date="2015-01" db="EMBL/GenBank/DDBJ databases">
        <title>Evolutionary Origins and Diversification of the Mycorrhizal Mutualists.</title>
        <authorList>
            <consortium name="DOE Joint Genome Institute"/>
            <consortium name="Mycorrhizal Genomics Consortium"/>
            <person name="Kohler A."/>
            <person name="Kuo A."/>
            <person name="Nagy L.G."/>
            <person name="Floudas D."/>
            <person name="Copeland A."/>
            <person name="Barry K.W."/>
            <person name="Cichocki N."/>
            <person name="Veneault-Fourrey C."/>
            <person name="LaButti K."/>
            <person name="Lindquist E.A."/>
            <person name="Lipzen A."/>
            <person name="Lundell T."/>
            <person name="Morin E."/>
            <person name="Murat C."/>
            <person name="Riley R."/>
            <person name="Ohm R."/>
            <person name="Sun H."/>
            <person name="Tunlid A."/>
            <person name="Henrissat B."/>
            <person name="Grigoriev I.V."/>
            <person name="Hibbett D.S."/>
            <person name="Martin F."/>
        </authorList>
    </citation>
    <scope>NUCLEOTIDE SEQUENCE [LARGE SCALE GENOMIC DNA]</scope>
    <source>
        <strain evidence="3">Zn</strain>
    </source>
</reference>
<dbReference type="HOGENOM" id="CLU_1428397_0_0_1"/>
<gene>
    <name evidence="2" type="ORF">OIDMADRAFT_20678</name>
</gene>
<reference evidence="2 3" key="1">
    <citation type="submission" date="2014-04" db="EMBL/GenBank/DDBJ databases">
        <authorList>
            <consortium name="DOE Joint Genome Institute"/>
            <person name="Kuo A."/>
            <person name="Martino E."/>
            <person name="Perotto S."/>
            <person name="Kohler A."/>
            <person name="Nagy L.G."/>
            <person name="Floudas D."/>
            <person name="Copeland A."/>
            <person name="Barry K.W."/>
            <person name="Cichocki N."/>
            <person name="Veneault-Fourrey C."/>
            <person name="LaButti K."/>
            <person name="Lindquist E.A."/>
            <person name="Lipzen A."/>
            <person name="Lundell T."/>
            <person name="Morin E."/>
            <person name="Murat C."/>
            <person name="Sun H."/>
            <person name="Tunlid A."/>
            <person name="Henrissat B."/>
            <person name="Grigoriev I.V."/>
            <person name="Hibbett D.S."/>
            <person name="Martin F."/>
            <person name="Nordberg H.P."/>
            <person name="Cantor M.N."/>
            <person name="Hua S.X."/>
        </authorList>
    </citation>
    <scope>NUCLEOTIDE SEQUENCE [LARGE SCALE GENOMIC DNA]</scope>
    <source>
        <strain evidence="2 3">Zn</strain>
    </source>
</reference>
<dbReference type="OrthoDB" id="303107at2759"/>
<protein>
    <submittedName>
        <fullName evidence="2">Uncharacterized protein</fullName>
    </submittedName>
</protein>
<name>A0A0C3CD59_OIDMZ</name>
<evidence type="ECO:0000313" key="3">
    <source>
        <dbReference type="Proteomes" id="UP000054321"/>
    </source>
</evidence>
<proteinExistence type="predicted"/>
<dbReference type="EMBL" id="KN832883">
    <property type="protein sequence ID" value="KIM96888.1"/>
    <property type="molecule type" value="Genomic_DNA"/>
</dbReference>
<accession>A0A0C3CD59</accession>
<sequence>MSSACEAMDQHRNRKQRLDPLGLHDDSFLYDQSGLEILAVLQRNVNYNMGEKRFASDVIYHFKEHLMKAIAHNDIQQKLQFFWSRWHPLDEKESDWKKIYKLGLKGLPRMKEDKKKLVMAKAFSLVKAPSRPSLRSDSEPSRPHGSTPKKRPSNRDATPSSSRVQKSRSYSESPAQRKAKLRMSTPAVSS</sequence>
<keyword evidence="3" id="KW-1185">Reference proteome</keyword>
<feature type="region of interest" description="Disordered" evidence="1">
    <location>
        <begin position="129"/>
        <end position="190"/>
    </location>
</feature>
<dbReference type="Proteomes" id="UP000054321">
    <property type="component" value="Unassembled WGS sequence"/>
</dbReference>